<dbReference type="STRING" id="1314776.A0A166F5C4"/>
<name>A0A166F5C4_9AGAM</name>
<reference evidence="3 4" key="1">
    <citation type="journal article" date="2016" name="Mol. Biol. Evol.">
        <title>Comparative Genomics of Early-Diverging Mushroom-Forming Fungi Provides Insights into the Origins of Lignocellulose Decay Capabilities.</title>
        <authorList>
            <person name="Nagy L.G."/>
            <person name="Riley R."/>
            <person name="Tritt A."/>
            <person name="Adam C."/>
            <person name="Daum C."/>
            <person name="Floudas D."/>
            <person name="Sun H."/>
            <person name="Yadav J.S."/>
            <person name="Pangilinan J."/>
            <person name="Larsson K.H."/>
            <person name="Matsuura K."/>
            <person name="Barry K."/>
            <person name="Labutti K."/>
            <person name="Kuo R."/>
            <person name="Ohm R.A."/>
            <person name="Bhattacharya S.S."/>
            <person name="Shirouzu T."/>
            <person name="Yoshinaga Y."/>
            <person name="Martin F.M."/>
            <person name="Grigoriev I.V."/>
            <person name="Hibbett D.S."/>
        </authorList>
    </citation>
    <scope>NUCLEOTIDE SEQUENCE [LARGE SCALE GENOMIC DNA]</scope>
    <source>
        <strain evidence="3 4">HHB10207 ss-3</strain>
    </source>
</reference>
<dbReference type="AlphaFoldDB" id="A0A166F5C4"/>
<evidence type="ECO:0000259" key="2">
    <source>
        <dbReference type="Pfam" id="PF12937"/>
    </source>
</evidence>
<feature type="domain" description="F-box" evidence="2">
    <location>
        <begin position="97"/>
        <end position="159"/>
    </location>
</feature>
<dbReference type="Pfam" id="PF12937">
    <property type="entry name" value="F-box-like"/>
    <property type="match status" value="1"/>
</dbReference>
<evidence type="ECO:0000313" key="4">
    <source>
        <dbReference type="Proteomes" id="UP000076798"/>
    </source>
</evidence>
<dbReference type="Proteomes" id="UP000076798">
    <property type="component" value="Unassembled WGS sequence"/>
</dbReference>
<proteinExistence type="predicted"/>
<gene>
    <name evidence="3" type="ORF">SISSUDRAFT_1127326</name>
</gene>
<feature type="compositionally biased region" description="Basic and acidic residues" evidence="1">
    <location>
        <begin position="562"/>
        <end position="574"/>
    </location>
</feature>
<evidence type="ECO:0000256" key="1">
    <source>
        <dbReference type="SAM" id="MobiDB-lite"/>
    </source>
</evidence>
<protein>
    <recommendedName>
        <fullName evidence="2">F-box domain-containing protein</fullName>
    </recommendedName>
</protein>
<keyword evidence="4" id="KW-1185">Reference proteome</keyword>
<feature type="region of interest" description="Disordered" evidence="1">
    <location>
        <begin position="562"/>
        <end position="583"/>
    </location>
</feature>
<dbReference type="InterPro" id="IPR001810">
    <property type="entry name" value="F-box_dom"/>
</dbReference>
<feature type="region of interest" description="Disordered" evidence="1">
    <location>
        <begin position="428"/>
        <end position="459"/>
    </location>
</feature>
<sequence>METLMPSSESDEPSKVFLQDAEAQLKKVISHTSDETSSLISRTTVYPHLINTTPRDERDPFMSAVSRLERIQETFCSSIGAQIANLKQHSNYRRPVLRLPDEILLEIFSICFVDSEGERYSHYDHPLDKSDEMIFTLTHVCSAWRAVAIKDRSFWSSVRMHWSMSRIETYASRCHPTPLDVIWTSSSSADPQKVAFVLKRLGKMNTLHVMIPRKQAENVFKSETILWRSLPTMKTLTLAFPPQEPGEILDEDHVAAELFVGNAPHLRSLSLINITGEIYSPMFHELTTLRIRYTSVMDGDEKGSLKFSDIIYLLRESPNLEIFQFSIDHTTTALVMDSYPRESRTFKIRSLIVDSWTCISLRIFFLKFSFPLLENIKVTTAPADGNAEPEDTNMLSFLNDAPYNIRALLAAGRHLAIQGPIRGIKERGTSFTLSPSRDSSDSRSRSNSWSSKGSRPHPTVVLQPRCPDWGEREEQEHWHGWISFIFHTITLSRAYFPLSNLRSFAFNLNGPDYFVLESDDEVRCWEIFFEACVRLEELEILGLDTWQPMVRALGEVRHVQKPRLKSDSRPHDGGGEEELSASPELGTVPCPSLRILRLLMQSVPDQRKYVLSHTLQARKQCGSMVQELIFVPYKAQYSSVSIEEDEESVSRSTLRDLEAFVGSARRVEMRDAEGKFTGLSILDGERGFDLVDGERNICPS</sequence>
<dbReference type="OrthoDB" id="3266451at2759"/>
<dbReference type="Gene3D" id="1.20.1280.50">
    <property type="match status" value="1"/>
</dbReference>
<accession>A0A166F5C4</accession>
<evidence type="ECO:0000313" key="3">
    <source>
        <dbReference type="EMBL" id="KZT40299.1"/>
    </source>
</evidence>
<organism evidence="3 4">
    <name type="scientific">Sistotremastrum suecicum HHB10207 ss-3</name>
    <dbReference type="NCBI Taxonomy" id="1314776"/>
    <lineage>
        <taxon>Eukaryota</taxon>
        <taxon>Fungi</taxon>
        <taxon>Dikarya</taxon>
        <taxon>Basidiomycota</taxon>
        <taxon>Agaricomycotina</taxon>
        <taxon>Agaricomycetes</taxon>
        <taxon>Sistotremastrales</taxon>
        <taxon>Sistotremastraceae</taxon>
        <taxon>Sistotremastrum</taxon>
    </lineage>
</organism>
<dbReference type="EMBL" id="KV428034">
    <property type="protein sequence ID" value="KZT40299.1"/>
    <property type="molecule type" value="Genomic_DNA"/>
</dbReference>